<dbReference type="AlphaFoldDB" id="A0A256F353"/>
<reference evidence="1 2" key="1">
    <citation type="submission" date="2017-07" db="EMBL/GenBank/DDBJ databases">
        <title>Phylogenetic study on the rhizospheric bacterium Ochrobactrum sp. A44.</title>
        <authorList>
            <person name="Krzyzanowska D.M."/>
            <person name="Ossowicki A."/>
            <person name="Rajewska M."/>
            <person name="Maciag T."/>
            <person name="Kaczynski Z."/>
            <person name="Czerwicka M."/>
            <person name="Jafra S."/>
        </authorList>
    </citation>
    <scope>NUCLEOTIDE SEQUENCE [LARGE SCALE GENOMIC DNA]</scope>
    <source>
        <strain evidence="1 2">DSM 7216</strain>
    </source>
</reference>
<gene>
    <name evidence="1" type="ORF">CEV31_3940</name>
</gene>
<dbReference type="EMBL" id="NNRJ01000065">
    <property type="protein sequence ID" value="OYR08851.1"/>
    <property type="molecule type" value="Genomic_DNA"/>
</dbReference>
<comment type="caution">
    <text evidence="1">The sequence shown here is derived from an EMBL/GenBank/DDBJ whole genome shotgun (WGS) entry which is preliminary data.</text>
</comment>
<protein>
    <submittedName>
        <fullName evidence="1">Uncharacterized protein</fullName>
    </submittedName>
</protein>
<keyword evidence="2" id="KW-1185">Reference proteome</keyword>
<accession>A0A256F353</accession>
<organism evidence="1 2">
    <name type="scientific">Brucella thiophenivorans</name>
    <dbReference type="NCBI Taxonomy" id="571255"/>
    <lineage>
        <taxon>Bacteria</taxon>
        <taxon>Pseudomonadati</taxon>
        <taxon>Pseudomonadota</taxon>
        <taxon>Alphaproteobacteria</taxon>
        <taxon>Hyphomicrobiales</taxon>
        <taxon>Brucellaceae</taxon>
        <taxon>Brucella/Ochrobactrum group</taxon>
        <taxon>Brucella</taxon>
    </lineage>
</organism>
<evidence type="ECO:0000313" key="1">
    <source>
        <dbReference type="EMBL" id="OYR08851.1"/>
    </source>
</evidence>
<evidence type="ECO:0000313" key="2">
    <source>
        <dbReference type="Proteomes" id="UP000215590"/>
    </source>
</evidence>
<sequence length="86" mass="9684">MGDPLDKPVVVFKDIVEIFDLADFNDLAVPLIFRIVLTACSPARLTPLLSMTTFSGTPSVTITFLKTRREAARSRRSYNLKSRVWP</sequence>
<dbReference type="Proteomes" id="UP000215590">
    <property type="component" value="Unassembled WGS sequence"/>
</dbReference>
<proteinExistence type="predicted"/>
<name>A0A256F353_9HYPH</name>